<accession>X0C5G3</accession>
<protein>
    <recommendedName>
        <fullName evidence="3">BTB domain-containing protein</fullName>
    </recommendedName>
</protein>
<reference evidence="1 2" key="1">
    <citation type="submission" date="2011-11" db="EMBL/GenBank/DDBJ databases">
        <title>The Genome Sequence of Fusarium oxysporum PHW815.</title>
        <authorList>
            <consortium name="The Broad Institute Genome Sequencing Platform"/>
            <person name="Ma L.-J."/>
            <person name="Gale L.R."/>
            <person name="Schwartz D.C."/>
            <person name="Zhou S."/>
            <person name="Corby-Kistler H."/>
            <person name="Young S.K."/>
            <person name="Zeng Q."/>
            <person name="Gargeya S."/>
            <person name="Fitzgerald M."/>
            <person name="Haas B."/>
            <person name="Abouelleil A."/>
            <person name="Alvarado L."/>
            <person name="Arachchi H.M."/>
            <person name="Berlin A."/>
            <person name="Brown A."/>
            <person name="Chapman S.B."/>
            <person name="Chen Z."/>
            <person name="Dunbar C."/>
            <person name="Freedman E."/>
            <person name="Gearin G."/>
            <person name="Goldberg J."/>
            <person name="Griggs A."/>
            <person name="Gujja S."/>
            <person name="Heiman D."/>
            <person name="Howarth C."/>
            <person name="Larson L."/>
            <person name="Lui A."/>
            <person name="MacDonald P.J.P."/>
            <person name="Montmayeur A."/>
            <person name="Murphy C."/>
            <person name="Neiman D."/>
            <person name="Pearson M."/>
            <person name="Priest M."/>
            <person name="Roberts A."/>
            <person name="Saif S."/>
            <person name="Shea T."/>
            <person name="Shenoy N."/>
            <person name="Sisk P."/>
            <person name="Stolte C."/>
            <person name="Sykes S."/>
            <person name="Wortman J."/>
            <person name="Nusbaum C."/>
            <person name="Birren B."/>
        </authorList>
    </citation>
    <scope>NUCLEOTIDE SEQUENCE [LARGE SCALE GENOMIC DNA]</scope>
    <source>
        <strain evidence="1 2">54005</strain>
    </source>
</reference>
<keyword evidence="2" id="KW-1185">Reference proteome</keyword>
<proteinExistence type="predicted"/>
<gene>
    <name evidence="1" type="ORF">FOQG_17321</name>
</gene>
<dbReference type="EMBL" id="KI979370">
    <property type="protein sequence ID" value="EXK77992.1"/>
    <property type="molecule type" value="Genomic_DNA"/>
</dbReference>
<dbReference type="AlphaFoldDB" id="X0C5G3"/>
<evidence type="ECO:0000313" key="2">
    <source>
        <dbReference type="Proteomes" id="UP000030663"/>
    </source>
</evidence>
<dbReference type="HOGENOM" id="CLU_098718_0_0_1"/>
<dbReference type="OrthoDB" id="5326346at2759"/>
<sequence length="196" mass="21971">MSITHIQIDPDGDTLVILGVKQDLLCLTPRNHSSRNTFYAQRKDSREADGLCHWNFGGIFDAEAFELVLKIIRGKTRGIPQDVELDLLAGIASIVDDLECYDALSFFSQKWLLEYGWTYTLPQSVNKTLAQLILVSFAFEDAALFQSSTQIAIRCSSDTLPTFELLVRADITNHVEDCKENTGIRSADRNAACFVF</sequence>
<organism evidence="1 2">
    <name type="scientific">Fusarium oxysporum f. sp. raphani 54005</name>
    <dbReference type="NCBI Taxonomy" id="1089458"/>
    <lineage>
        <taxon>Eukaryota</taxon>
        <taxon>Fungi</taxon>
        <taxon>Dikarya</taxon>
        <taxon>Ascomycota</taxon>
        <taxon>Pezizomycotina</taxon>
        <taxon>Sordariomycetes</taxon>
        <taxon>Hypocreomycetidae</taxon>
        <taxon>Hypocreales</taxon>
        <taxon>Nectriaceae</taxon>
        <taxon>Fusarium</taxon>
        <taxon>Fusarium oxysporum species complex</taxon>
    </lineage>
</organism>
<evidence type="ECO:0008006" key="3">
    <source>
        <dbReference type="Google" id="ProtNLM"/>
    </source>
</evidence>
<dbReference type="Proteomes" id="UP000030663">
    <property type="component" value="Unassembled WGS sequence"/>
</dbReference>
<evidence type="ECO:0000313" key="1">
    <source>
        <dbReference type="EMBL" id="EXK77992.1"/>
    </source>
</evidence>
<name>X0C5G3_FUSOX</name>